<reference evidence="11" key="1">
    <citation type="submission" date="2016-05" db="EMBL/GenBank/DDBJ databases">
        <authorList>
            <person name="Baek K."/>
            <person name="Yang S.-J."/>
        </authorList>
    </citation>
    <scope>NUCLEOTIDE SEQUENCE [LARGE SCALE GENOMIC DNA]</scope>
    <source>
        <strain evidence="11">ST58-10</strain>
    </source>
</reference>
<evidence type="ECO:0000256" key="5">
    <source>
        <dbReference type="ARBA" id="ARBA00022991"/>
    </source>
</evidence>
<evidence type="ECO:0000256" key="6">
    <source>
        <dbReference type="PIRSR" id="PIRSR602081-1"/>
    </source>
</evidence>
<comment type="cofactor">
    <cofactor evidence="1">
        <name>(6R)-5,10-methylene-5,6,7,8-tetrahydrofolate</name>
        <dbReference type="ChEBI" id="CHEBI:15636"/>
    </cofactor>
</comment>
<reference evidence="10 11" key="2">
    <citation type="journal article" date="2018" name="Int. J. Syst. Evol. Microbiol.">
        <title>Marinobacterium aestuarii sp. nov., a benzene-degrading marine bacterium isolated from estuary sediment.</title>
        <authorList>
            <person name="Bae S.S."/>
            <person name="Jung J."/>
            <person name="Chung D."/>
            <person name="Baek K."/>
        </authorList>
    </citation>
    <scope>NUCLEOTIDE SEQUENCE [LARGE SCALE GENOMIC DNA]</scope>
    <source>
        <strain evidence="10 11">ST58-10</strain>
    </source>
</reference>
<dbReference type="SUPFAM" id="SSF52425">
    <property type="entry name" value="Cryptochrome/photolyase, N-terminal domain"/>
    <property type="match status" value="1"/>
</dbReference>
<dbReference type="InterPro" id="IPR018394">
    <property type="entry name" value="DNA_photolyase_1_CS_C"/>
</dbReference>
<name>A0A1A9F0U3_9GAMM</name>
<dbReference type="GO" id="GO:0009416">
    <property type="term" value="P:response to light stimulus"/>
    <property type="evidence" value="ECO:0007669"/>
    <property type="project" value="TreeGrafter"/>
</dbReference>
<dbReference type="Gene3D" id="1.25.40.80">
    <property type="match status" value="1"/>
</dbReference>
<keyword evidence="11" id="KW-1185">Reference proteome</keyword>
<evidence type="ECO:0000256" key="7">
    <source>
        <dbReference type="PIRSR" id="PIRSR602081-2"/>
    </source>
</evidence>
<proteinExistence type="inferred from homology"/>
<dbReference type="PRINTS" id="PR00147">
    <property type="entry name" value="DNAPHOTLYASE"/>
</dbReference>
<feature type="binding site" evidence="6">
    <location>
        <begin position="367"/>
        <end position="369"/>
    </location>
    <ligand>
        <name>FAD</name>
        <dbReference type="ChEBI" id="CHEBI:57692"/>
    </ligand>
</feature>
<feature type="domain" description="Photolyase/cryptochrome alpha/beta" evidence="9">
    <location>
        <begin position="1"/>
        <end position="133"/>
    </location>
</feature>
<evidence type="ECO:0000256" key="8">
    <source>
        <dbReference type="RuleBase" id="RU004182"/>
    </source>
</evidence>
<evidence type="ECO:0000313" key="11">
    <source>
        <dbReference type="Proteomes" id="UP000078070"/>
    </source>
</evidence>
<dbReference type="PROSITE" id="PS00394">
    <property type="entry name" value="DNA_PHOTOLYASES_1_1"/>
    <property type="match status" value="1"/>
</dbReference>
<dbReference type="InterPro" id="IPR006050">
    <property type="entry name" value="DNA_photolyase_N"/>
</dbReference>
<dbReference type="Proteomes" id="UP000078070">
    <property type="component" value="Chromosome"/>
</dbReference>
<feature type="binding site" evidence="6">
    <location>
        <begin position="268"/>
        <end position="275"/>
    </location>
    <ligand>
        <name>FAD</name>
        <dbReference type="ChEBI" id="CHEBI:57692"/>
    </ligand>
</feature>
<comment type="similarity">
    <text evidence="2">Belongs to the DNA photolyase class-1 family.</text>
</comment>
<dbReference type="InterPro" id="IPR036134">
    <property type="entry name" value="Crypto/Photolyase_FAD-like_sf"/>
</dbReference>
<dbReference type="GO" id="GO:0071949">
    <property type="term" value="F:FAD binding"/>
    <property type="evidence" value="ECO:0007669"/>
    <property type="project" value="TreeGrafter"/>
</dbReference>
<evidence type="ECO:0000259" key="9">
    <source>
        <dbReference type="PROSITE" id="PS51645"/>
    </source>
</evidence>
<dbReference type="SUPFAM" id="SSF48173">
    <property type="entry name" value="Cryptochrome/photolyase FAD-binding domain"/>
    <property type="match status" value="1"/>
</dbReference>
<gene>
    <name evidence="10" type="ORF">A8C75_15305</name>
</gene>
<protein>
    <recommendedName>
        <fullName evidence="9">Photolyase/cryptochrome alpha/beta domain-containing protein</fullName>
    </recommendedName>
</protein>
<feature type="binding site" evidence="6">
    <location>
        <begin position="231"/>
        <end position="235"/>
    </location>
    <ligand>
        <name>FAD</name>
        <dbReference type="ChEBI" id="CHEBI:57692"/>
    </ligand>
</feature>
<dbReference type="GO" id="GO:0006139">
    <property type="term" value="P:nucleobase-containing compound metabolic process"/>
    <property type="evidence" value="ECO:0007669"/>
    <property type="project" value="UniProtKB-ARBA"/>
</dbReference>
<evidence type="ECO:0000256" key="4">
    <source>
        <dbReference type="ARBA" id="ARBA00022827"/>
    </source>
</evidence>
<evidence type="ECO:0000256" key="2">
    <source>
        <dbReference type="ARBA" id="ARBA00005862"/>
    </source>
</evidence>
<dbReference type="KEGG" id="mars:A8C75_15305"/>
<dbReference type="InterPro" id="IPR005101">
    <property type="entry name" value="Cryptochr/Photolyase_FAD-bd"/>
</dbReference>
<evidence type="ECO:0000256" key="1">
    <source>
        <dbReference type="ARBA" id="ARBA00001932"/>
    </source>
</evidence>
<organism evidence="10 11">
    <name type="scientific">Marinobacterium aestuarii</name>
    <dbReference type="NCBI Taxonomy" id="1821621"/>
    <lineage>
        <taxon>Bacteria</taxon>
        <taxon>Pseudomonadati</taxon>
        <taxon>Pseudomonadota</taxon>
        <taxon>Gammaproteobacteria</taxon>
        <taxon>Oceanospirillales</taxon>
        <taxon>Oceanospirillaceae</taxon>
        <taxon>Marinobacterium</taxon>
    </lineage>
</organism>
<feature type="site" description="Electron transfer via tryptophanyl radical" evidence="7">
    <location>
        <position position="354"/>
    </location>
</feature>
<feature type="site" description="Electron transfer via tryptophanyl radical" evidence="7">
    <location>
        <position position="301"/>
    </location>
</feature>
<comment type="similarity">
    <text evidence="8">Belongs to the DNA photolyase family.</text>
</comment>
<evidence type="ECO:0000313" key="10">
    <source>
        <dbReference type="EMBL" id="ANG63712.1"/>
    </source>
</evidence>
<dbReference type="PROSITE" id="PS00691">
    <property type="entry name" value="DNA_PHOTOLYASES_1_2"/>
    <property type="match status" value="1"/>
</dbReference>
<comment type="cofactor">
    <cofactor evidence="6">
        <name>FAD</name>
        <dbReference type="ChEBI" id="CHEBI:57692"/>
    </cofactor>
    <text evidence="6">Binds 1 FAD per subunit.</text>
</comment>
<dbReference type="InterPro" id="IPR002081">
    <property type="entry name" value="Cryptochrome/DNA_photolyase_1"/>
</dbReference>
<dbReference type="PANTHER" id="PTHR11455:SF9">
    <property type="entry name" value="CRYPTOCHROME CIRCADIAN CLOCK 5 ISOFORM X1"/>
    <property type="match status" value="1"/>
</dbReference>
<dbReference type="GO" id="GO:0003904">
    <property type="term" value="F:deoxyribodipyrimidine photo-lyase activity"/>
    <property type="evidence" value="ECO:0007669"/>
    <property type="project" value="TreeGrafter"/>
</dbReference>
<dbReference type="STRING" id="1821621.A8C75_15305"/>
<evidence type="ECO:0000256" key="3">
    <source>
        <dbReference type="ARBA" id="ARBA00022630"/>
    </source>
</evidence>
<dbReference type="PROSITE" id="PS51645">
    <property type="entry name" value="PHR_CRY_ALPHA_BETA"/>
    <property type="match status" value="1"/>
</dbReference>
<accession>A0A1A9F0U3</accession>
<dbReference type="RefSeq" id="WP_067384252.1">
    <property type="nucleotide sequence ID" value="NZ_CP015839.1"/>
</dbReference>
<dbReference type="Pfam" id="PF03441">
    <property type="entry name" value="FAD_binding_7"/>
    <property type="match status" value="1"/>
</dbReference>
<dbReference type="AlphaFoldDB" id="A0A1A9F0U3"/>
<dbReference type="Pfam" id="PF00875">
    <property type="entry name" value="DNA_photolyase"/>
    <property type="match status" value="1"/>
</dbReference>
<dbReference type="OrthoDB" id="9772484at2"/>
<dbReference type="Gene3D" id="3.40.50.620">
    <property type="entry name" value="HUPs"/>
    <property type="match status" value="1"/>
</dbReference>
<dbReference type="GO" id="GO:0003677">
    <property type="term" value="F:DNA binding"/>
    <property type="evidence" value="ECO:0007669"/>
    <property type="project" value="TreeGrafter"/>
</dbReference>
<dbReference type="InterPro" id="IPR036155">
    <property type="entry name" value="Crypto/Photolyase_N_sf"/>
</dbReference>
<dbReference type="InterPro" id="IPR014729">
    <property type="entry name" value="Rossmann-like_a/b/a_fold"/>
</dbReference>
<feature type="binding site" evidence="6">
    <location>
        <position position="219"/>
    </location>
    <ligand>
        <name>FAD</name>
        <dbReference type="ChEBI" id="CHEBI:57692"/>
    </ligand>
</feature>
<dbReference type="PANTHER" id="PTHR11455">
    <property type="entry name" value="CRYPTOCHROME"/>
    <property type="match status" value="1"/>
</dbReference>
<keyword evidence="3 6" id="KW-0285">Flavoprotein</keyword>
<dbReference type="GO" id="GO:0006950">
    <property type="term" value="P:response to stress"/>
    <property type="evidence" value="ECO:0007669"/>
    <property type="project" value="UniProtKB-ARBA"/>
</dbReference>
<keyword evidence="5 8" id="KW-0157">Chromophore</keyword>
<feature type="site" description="Electron transfer via tryptophanyl radical" evidence="7">
    <location>
        <position position="377"/>
    </location>
</feature>
<keyword evidence="4 6" id="KW-0274">FAD</keyword>
<dbReference type="Gene3D" id="1.10.579.10">
    <property type="entry name" value="DNA Cyclobutane Dipyrimidine Photolyase, subunit A, domain 3"/>
    <property type="match status" value="1"/>
</dbReference>
<dbReference type="EMBL" id="CP015839">
    <property type="protein sequence ID" value="ANG63712.1"/>
    <property type="molecule type" value="Genomic_DNA"/>
</dbReference>
<sequence length="458" mass="52159">MNLIWFRNDLRLTDNQALHGAAALGQPLLAVVVLTPVQWQRHGDAPRKIAFWRDALQSLADDLAARNIALRVLKVDDYGDCPQALLKLCREVQAQGLYFNYEYPLNERRRDREVKRVLRGAGLRCEGCHGDLLLEPGSVQSAKAEPFKVFTPFSRVWRREMLRRDLACLPAPLRQLPLDIVSDPIPLLGEPYDRQLWPTGEEQAAARLYRFAETDLGLYGEQRDFPALAATSSLSAYLNTGQLSVRQCLNVAQRRLGESWLESQWVTELIWREFYRHLLVAFTDLNRLAPFRPEVEARIQWQARPERFAAWCRGETGFPIVDAAMRQLLTTGWMHNRLRMVTASFLTKLLGVDWRLGAEFFMQQLIDGDFASNLGGWQWSASVGADAAPYFRIFSPLRQAQRFDPQDEFVCHWLPELSPLPARQRQDPVSSSAARGLKPIIDYPQARAAALASYKAAG</sequence>
<feature type="binding site" evidence="6">
    <location>
        <position position="265"/>
    </location>
    <ligand>
        <name>FAD</name>
        <dbReference type="ChEBI" id="CHEBI:57692"/>
    </ligand>
</feature>